<reference evidence="2 3" key="1">
    <citation type="submission" date="2013-08" db="EMBL/GenBank/DDBJ databases">
        <title>Study of Ammonical-Nitrogen removal by Nitrification Denitrification process using lab isolates.</title>
        <authorList>
            <person name="Khardenavis A.A."/>
            <person name="Pal R.R."/>
            <person name="Kapley A."/>
            <person name="Qureshi A."/>
            <person name="Purohit H.J."/>
        </authorList>
    </citation>
    <scope>NUCLEOTIDE SEQUENCE [LARGE SCALE GENOMIC DNA]</scope>
    <source>
        <strain evidence="2 3">EGD-HP18</strain>
    </source>
</reference>
<name>A0AAV3JX79_ACIBA</name>
<keyword evidence="1" id="KW-0472">Membrane</keyword>
<gene>
    <name evidence="2" type="ORF">N173_19510</name>
</gene>
<comment type="caution">
    <text evidence="2">The sequence shown here is derived from an EMBL/GenBank/DDBJ whole genome shotgun (WGS) entry which is preliminary data.</text>
</comment>
<dbReference type="AlphaFoldDB" id="A0AAV3JX79"/>
<accession>A0AAV3JX79</accession>
<keyword evidence="1" id="KW-1133">Transmembrane helix</keyword>
<keyword evidence="1" id="KW-0812">Transmembrane</keyword>
<evidence type="ECO:0000313" key="2">
    <source>
        <dbReference type="EMBL" id="ERH68331.1"/>
    </source>
</evidence>
<feature type="transmembrane region" description="Helical" evidence="1">
    <location>
        <begin position="27"/>
        <end position="51"/>
    </location>
</feature>
<sequence>MAYQCKTIDTATNQCLEWVMAVNLQDFAITGTQAAAICVAIASFFGVCWILKESRRAVK</sequence>
<evidence type="ECO:0000256" key="1">
    <source>
        <dbReference type="SAM" id="Phobius"/>
    </source>
</evidence>
<evidence type="ECO:0000313" key="3">
    <source>
        <dbReference type="Proteomes" id="UP000016517"/>
    </source>
</evidence>
<proteinExistence type="predicted"/>
<organism evidence="2 3">
    <name type="scientific">Acinetobacter baumannii EGD-HP18</name>
    <dbReference type="NCBI Taxonomy" id="1358412"/>
    <lineage>
        <taxon>Bacteria</taxon>
        <taxon>Pseudomonadati</taxon>
        <taxon>Pseudomonadota</taxon>
        <taxon>Gammaproteobacteria</taxon>
        <taxon>Moraxellales</taxon>
        <taxon>Moraxellaceae</taxon>
        <taxon>Acinetobacter</taxon>
        <taxon>Acinetobacter calcoaceticus/baumannii complex</taxon>
    </lineage>
</organism>
<protein>
    <submittedName>
        <fullName evidence="2">Uncharacterized protein</fullName>
    </submittedName>
</protein>
<dbReference type="Proteomes" id="UP000016517">
    <property type="component" value="Unassembled WGS sequence"/>
</dbReference>
<dbReference type="EMBL" id="AVST01000082">
    <property type="protein sequence ID" value="ERH68331.1"/>
    <property type="molecule type" value="Genomic_DNA"/>
</dbReference>